<evidence type="ECO:0000256" key="2">
    <source>
        <dbReference type="ARBA" id="ARBA00022723"/>
    </source>
</evidence>
<dbReference type="EMBL" id="LAZR01000317">
    <property type="protein sequence ID" value="KKN75024.1"/>
    <property type="molecule type" value="Genomic_DNA"/>
</dbReference>
<dbReference type="InterPro" id="IPR050377">
    <property type="entry name" value="Radical_SAM_PqqE_MftC-like"/>
</dbReference>
<dbReference type="Pfam" id="PF04055">
    <property type="entry name" value="Radical_SAM"/>
    <property type="match status" value="1"/>
</dbReference>
<comment type="caution">
    <text evidence="6">The sequence shown here is derived from an EMBL/GenBank/DDBJ whole genome shotgun (WGS) entry which is preliminary data.</text>
</comment>
<gene>
    <name evidence="6" type="ORF">LCGC14_0385260</name>
</gene>
<name>A0A0F9T734_9ZZZZ</name>
<dbReference type="InterPro" id="IPR007197">
    <property type="entry name" value="rSAM"/>
</dbReference>
<evidence type="ECO:0000256" key="4">
    <source>
        <dbReference type="ARBA" id="ARBA00023014"/>
    </source>
</evidence>
<keyword evidence="1" id="KW-0949">S-adenosyl-L-methionine</keyword>
<evidence type="ECO:0000259" key="5">
    <source>
        <dbReference type="PROSITE" id="PS51918"/>
    </source>
</evidence>
<sequence length="350" mass="40468">MAEWKQRYNSFNSDKGLTYYQNYRGIINWLDGSKFLPPPVECNLDPVMGCNLDCYFCITQNYMKGVKHKKLSLEYMKELVDFLSDWGVRGLCISGGGEPTLHKGLPELIDYAKDKMDVAVVTNGTKVIDEFKHCRWVALSVDAANRDTYEKIKGKDWFDMVIDNISNMAKGADYCFKFLILPENQYEIYDACKLARELGVQDFHARPCDFERSDISGSKRLAIDIEAVKAQFKQCHELEDENFHVYTITHKFNDDFHVKHDYPECLAAPLLLPVLTDANGYLCVEHKMEGKYKLGSCNPPYDILSWWGGDKHRQMIKDIIPEEDCSRCIYSSYHNQIESIKNDRMCLSFP</sequence>
<protein>
    <recommendedName>
        <fullName evidence="5">Radical SAM core domain-containing protein</fullName>
    </recommendedName>
</protein>
<dbReference type="AlphaFoldDB" id="A0A0F9T734"/>
<accession>A0A0F9T734</accession>
<dbReference type="SFLD" id="SFLDS00029">
    <property type="entry name" value="Radical_SAM"/>
    <property type="match status" value="1"/>
</dbReference>
<dbReference type="PANTHER" id="PTHR11228:SF7">
    <property type="entry name" value="PQQA PEPTIDE CYCLASE"/>
    <property type="match status" value="1"/>
</dbReference>
<keyword evidence="4" id="KW-0411">Iron-sulfur</keyword>
<dbReference type="InterPro" id="IPR013785">
    <property type="entry name" value="Aldolase_TIM"/>
</dbReference>
<dbReference type="InterPro" id="IPR058240">
    <property type="entry name" value="rSAM_sf"/>
</dbReference>
<dbReference type="Gene3D" id="3.20.20.70">
    <property type="entry name" value="Aldolase class I"/>
    <property type="match status" value="1"/>
</dbReference>
<dbReference type="SFLD" id="SFLDG01067">
    <property type="entry name" value="SPASM/twitch_domain_containing"/>
    <property type="match status" value="1"/>
</dbReference>
<keyword evidence="2" id="KW-0479">Metal-binding</keyword>
<evidence type="ECO:0000256" key="3">
    <source>
        <dbReference type="ARBA" id="ARBA00023004"/>
    </source>
</evidence>
<organism evidence="6">
    <name type="scientific">marine sediment metagenome</name>
    <dbReference type="NCBI Taxonomy" id="412755"/>
    <lineage>
        <taxon>unclassified sequences</taxon>
        <taxon>metagenomes</taxon>
        <taxon>ecological metagenomes</taxon>
    </lineage>
</organism>
<feature type="domain" description="Radical SAM core" evidence="5">
    <location>
        <begin position="34"/>
        <end position="233"/>
    </location>
</feature>
<dbReference type="GO" id="GO:0051536">
    <property type="term" value="F:iron-sulfur cluster binding"/>
    <property type="evidence" value="ECO:0007669"/>
    <property type="project" value="UniProtKB-KW"/>
</dbReference>
<evidence type="ECO:0000256" key="1">
    <source>
        <dbReference type="ARBA" id="ARBA00022691"/>
    </source>
</evidence>
<dbReference type="GO" id="GO:0046872">
    <property type="term" value="F:metal ion binding"/>
    <property type="evidence" value="ECO:0007669"/>
    <property type="project" value="UniProtKB-KW"/>
</dbReference>
<proteinExistence type="predicted"/>
<dbReference type="CDD" id="cd01335">
    <property type="entry name" value="Radical_SAM"/>
    <property type="match status" value="1"/>
</dbReference>
<dbReference type="PANTHER" id="PTHR11228">
    <property type="entry name" value="RADICAL SAM DOMAIN PROTEIN"/>
    <property type="match status" value="1"/>
</dbReference>
<evidence type="ECO:0000313" key="6">
    <source>
        <dbReference type="EMBL" id="KKN75024.1"/>
    </source>
</evidence>
<dbReference type="SUPFAM" id="SSF102114">
    <property type="entry name" value="Radical SAM enzymes"/>
    <property type="match status" value="1"/>
</dbReference>
<dbReference type="GO" id="GO:0003824">
    <property type="term" value="F:catalytic activity"/>
    <property type="evidence" value="ECO:0007669"/>
    <property type="project" value="InterPro"/>
</dbReference>
<reference evidence="6" key="1">
    <citation type="journal article" date="2015" name="Nature">
        <title>Complex archaea that bridge the gap between prokaryotes and eukaryotes.</title>
        <authorList>
            <person name="Spang A."/>
            <person name="Saw J.H."/>
            <person name="Jorgensen S.L."/>
            <person name="Zaremba-Niedzwiedzka K."/>
            <person name="Martijn J."/>
            <person name="Lind A.E."/>
            <person name="van Eijk R."/>
            <person name="Schleper C."/>
            <person name="Guy L."/>
            <person name="Ettema T.J."/>
        </authorList>
    </citation>
    <scope>NUCLEOTIDE SEQUENCE</scope>
</reference>
<dbReference type="PROSITE" id="PS51918">
    <property type="entry name" value="RADICAL_SAM"/>
    <property type="match status" value="1"/>
</dbReference>
<keyword evidence="3" id="KW-0408">Iron</keyword>